<proteinExistence type="predicted"/>
<evidence type="ECO:0000313" key="2">
    <source>
        <dbReference type="Proteomes" id="UP000197138"/>
    </source>
</evidence>
<dbReference type="Proteomes" id="UP000197138">
    <property type="component" value="Unassembled WGS sequence"/>
</dbReference>
<protein>
    <submittedName>
        <fullName evidence="1">Uncharacterized protein</fullName>
    </submittedName>
</protein>
<name>A0A218WXG7_PUNGR</name>
<gene>
    <name evidence="1" type="ORF">CDL15_Pgr016874</name>
</gene>
<organism evidence="1 2">
    <name type="scientific">Punica granatum</name>
    <name type="common">Pomegranate</name>
    <dbReference type="NCBI Taxonomy" id="22663"/>
    <lineage>
        <taxon>Eukaryota</taxon>
        <taxon>Viridiplantae</taxon>
        <taxon>Streptophyta</taxon>
        <taxon>Embryophyta</taxon>
        <taxon>Tracheophyta</taxon>
        <taxon>Spermatophyta</taxon>
        <taxon>Magnoliopsida</taxon>
        <taxon>eudicotyledons</taxon>
        <taxon>Gunneridae</taxon>
        <taxon>Pentapetalae</taxon>
        <taxon>rosids</taxon>
        <taxon>malvids</taxon>
        <taxon>Myrtales</taxon>
        <taxon>Lythraceae</taxon>
        <taxon>Punica</taxon>
    </lineage>
</organism>
<sequence>MARVKQWKPDPKVVRAILDWLGDNGSFEDVEAYVGSLRPVVGVDRENYHALIKAGVRNGKEVRSLLERMRADGIDEDDETRQILSLGPE</sequence>
<dbReference type="EMBL" id="MTKT01002534">
    <property type="protein sequence ID" value="OWM77477.1"/>
    <property type="molecule type" value="Genomic_DNA"/>
</dbReference>
<dbReference type="AlphaFoldDB" id="A0A218WXG7"/>
<dbReference type="Gene3D" id="1.25.40.10">
    <property type="entry name" value="Tetratricopeptide repeat domain"/>
    <property type="match status" value="1"/>
</dbReference>
<evidence type="ECO:0000313" key="1">
    <source>
        <dbReference type="EMBL" id="OWM77477.1"/>
    </source>
</evidence>
<reference evidence="2" key="1">
    <citation type="journal article" date="2017" name="Plant J.">
        <title>The pomegranate (Punica granatum L.) genome and the genomics of punicalagin biosynthesis.</title>
        <authorList>
            <person name="Qin G."/>
            <person name="Xu C."/>
            <person name="Ming R."/>
            <person name="Tang H."/>
            <person name="Guyot R."/>
            <person name="Kramer E.M."/>
            <person name="Hu Y."/>
            <person name="Yi X."/>
            <person name="Qi Y."/>
            <person name="Xu X."/>
            <person name="Gao Z."/>
            <person name="Pan H."/>
            <person name="Jian J."/>
            <person name="Tian Y."/>
            <person name="Yue Z."/>
            <person name="Xu Y."/>
        </authorList>
    </citation>
    <scope>NUCLEOTIDE SEQUENCE [LARGE SCALE GENOMIC DNA]</scope>
    <source>
        <strain evidence="2">cv. Dabenzi</strain>
    </source>
</reference>
<comment type="caution">
    <text evidence="1">The sequence shown here is derived from an EMBL/GenBank/DDBJ whole genome shotgun (WGS) entry which is preliminary data.</text>
</comment>
<accession>A0A218WXG7</accession>
<dbReference type="InterPro" id="IPR011990">
    <property type="entry name" value="TPR-like_helical_dom_sf"/>
</dbReference>